<evidence type="ECO:0008006" key="4">
    <source>
        <dbReference type="Google" id="ProtNLM"/>
    </source>
</evidence>
<evidence type="ECO:0000313" key="2">
    <source>
        <dbReference type="EMBL" id="MBB6733408.1"/>
    </source>
</evidence>
<protein>
    <recommendedName>
        <fullName evidence="4">Glycosyltransferase RgtA/B/C/D-like domain-containing protein</fullName>
    </recommendedName>
</protein>
<dbReference type="AlphaFoldDB" id="A0A7X0SNS6"/>
<organism evidence="2 3">
    <name type="scientific">Cohnella zeiphila</name>
    <dbReference type="NCBI Taxonomy" id="2761120"/>
    <lineage>
        <taxon>Bacteria</taxon>
        <taxon>Bacillati</taxon>
        <taxon>Bacillota</taxon>
        <taxon>Bacilli</taxon>
        <taxon>Bacillales</taxon>
        <taxon>Paenibacillaceae</taxon>
        <taxon>Cohnella</taxon>
    </lineage>
</organism>
<evidence type="ECO:0000313" key="3">
    <source>
        <dbReference type="Proteomes" id="UP000564644"/>
    </source>
</evidence>
<evidence type="ECO:0000256" key="1">
    <source>
        <dbReference type="SAM" id="Phobius"/>
    </source>
</evidence>
<feature type="transmembrane region" description="Helical" evidence="1">
    <location>
        <begin position="12"/>
        <end position="33"/>
    </location>
</feature>
<feature type="transmembrane region" description="Helical" evidence="1">
    <location>
        <begin position="108"/>
        <end position="128"/>
    </location>
</feature>
<comment type="caution">
    <text evidence="2">The sequence shown here is derived from an EMBL/GenBank/DDBJ whole genome shotgun (WGS) entry which is preliminary data.</text>
</comment>
<dbReference type="RefSeq" id="WP_185131070.1">
    <property type="nucleotide sequence ID" value="NZ_JACJVO010000026.1"/>
</dbReference>
<keyword evidence="1" id="KW-1133">Transmembrane helix</keyword>
<feature type="transmembrane region" description="Helical" evidence="1">
    <location>
        <begin position="193"/>
        <end position="226"/>
    </location>
</feature>
<proteinExistence type="predicted"/>
<feature type="transmembrane region" description="Helical" evidence="1">
    <location>
        <begin position="78"/>
        <end position="96"/>
    </location>
</feature>
<keyword evidence="1" id="KW-0472">Membrane</keyword>
<gene>
    <name evidence="2" type="ORF">H7C18_21005</name>
</gene>
<dbReference type="EMBL" id="JACJVO010000026">
    <property type="protein sequence ID" value="MBB6733408.1"/>
    <property type="molecule type" value="Genomic_DNA"/>
</dbReference>
<feature type="transmembrane region" description="Helical" evidence="1">
    <location>
        <begin position="453"/>
        <end position="475"/>
    </location>
</feature>
<feature type="transmembrane region" description="Helical" evidence="1">
    <location>
        <begin position="140"/>
        <end position="161"/>
    </location>
</feature>
<name>A0A7X0SNS6_9BACL</name>
<dbReference type="Proteomes" id="UP000564644">
    <property type="component" value="Unassembled WGS sequence"/>
</dbReference>
<feature type="transmembrane region" description="Helical" evidence="1">
    <location>
        <begin position="420"/>
        <end position="441"/>
    </location>
</feature>
<keyword evidence="3" id="KW-1185">Reference proteome</keyword>
<sequence length="483" mass="52819">MQPRRDIRRRVVVIALAAAAGLILLRLMVPPVIGVADNGDFARVMGVSGIAPLHLGEPYKDRYFAYTHTLYAYGGYKTGGYVSTHVLLVAISGWISRLFHPNAYDIRFLGACYAALFLIALALFVRYAPAASTRRATAAMATLTAAALIFVFGDSGYVAYFHSFFGEPYALAAMLLTVAAALSLALSDKPSGGLLALFVGASFAVATAKIQYAPLGIVFALLAWRLSSLRPDRRWRRQAAASACILFAGTIGMVAAAPDRLVHTNLYQSVFYGVLKDSPDIEGDMKELGIPEKYAPLAGTNYFQKDTVIPQRDPTLRREVLERLGHKEVALFYVEHPGRLVDKMKKAAKAGASIRPYYLGNFEKSTGKRAGAISYRFSAWSEWKHRYMPHTLGWFAGCYALYLAAVAACWLLTRSRRVRLAMETLAVVAAAGAFAYVVPLIGDGEADLAKHLFMFNVCFDMMVVSAFVGACYGLIRLVEIRKG</sequence>
<feature type="transmembrane region" description="Helical" evidence="1">
    <location>
        <begin position="238"/>
        <end position="257"/>
    </location>
</feature>
<feature type="transmembrane region" description="Helical" evidence="1">
    <location>
        <begin position="168"/>
        <end position="187"/>
    </location>
</feature>
<accession>A0A7X0SNS6</accession>
<reference evidence="2 3" key="1">
    <citation type="submission" date="2020-08" db="EMBL/GenBank/DDBJ databases">
        <title>Cohnella phylogeny.</title>
        <authorList>
            <person name="Dunlap C."/>
        </authorList>
    </citation>
    <scope>NUCLEOTIDE SEQUENCE [LARGE SCALE GENOMIC DNA]</scope>
    <source>
        <strain evidence="2 3">CBP 2801</strain>
    </source>
</reference>
<feature type="transmembrane region" description="Helical" evidence="1">
    <location>
        <begin position="392"/>
        <end position="413"/>
    </location>
</feature>
<keyword evidence="1" id="KW-0812">Transmembrane</keyword>